<evidence type="ECO:0000256" key="1">
    <source>
        <dbReference type="SAM" id="MobiDB-lite"/>
    </source>
</evidence>
<keyword evidence="3" id="KW-1185">Reference proteome</keyword>
<evidence type="ECO:0000313" key="3">
    <source>
        <dbReference type="Proteomes" id="UP000069272"/>
    </source>
</evidence>
<dbReference type="STRING" id="7167.A0A182FAB2"/>
<dbReference type="AlphaFoldDB" id="A0A182FAB2"/>
<accession>A0A182FAB2</accession>
<dbReference type="VEuPathDB" id="VectorBase:AALB20_038708"/>
<dbReference type="Proteomes" id="UP000069272">
    <property type="component" value="Chromosome 2R"/>
</dbReference>
<feature type="region of interest" description="Disordered" evidence="1">
    <location>
        <begin position="1"/>
        <end position="123"/>
    </location>
</feature>
<reference evidence="2" key="2">
    <citation type="submission" date="2022-08" db="UniProtKB">
        <authorList>
            <consortium name="EnsemblMetazoa"/>
        </authorList>
    </citation>
    <scope>IDENTIFICATION</scope>
    <source>
        <strain evidence="2">STECLA/ALBI9_A</strain>
    </source>
</reference>
<feature type="compositionally biased region" description="Polar residues" evidence="1">
    <location>
        <begin position="96"/>
        <end position="106"/>
    </location>
</feature>
<feature type="compositionally biased region" description="Low complexity" evidence="1">
    <location>
        <begin position="60"/>
        <end position="75"/>
    </location>
</feature>
<name>A0A182FAB2_ANOAL</name>
<sequence length="123" mass="13692">MNRPCGRENHAQQIKLPPNGTAIGIHMRSSPLGGGAVNDQRRAAQPCSPDHRGTHHSVAHQHQQQQQQQQLASSGHSHHHSHHGQQQQHQDHGLTQLKSQNLKNASQQQQQQLPHAAMSEMRV</sequence>
<organism evidence="2 3">
    <name type="scientific">Anopheles albimanus</name>
    <name type="common">New world malaria mosquito</name>
    <dbReference type="NCBI Taxonomy" id="7167"/>
    <lineage>
        <taxon>Eukaryota</taxon>
        <taxon>Metazoa</taxon>
        <taxon>Ecdysozoa</taxon>
        <taxon>Arthropoda</taxon>
        <taxon>Hexapoda</taxon>
        <taxon>Insecta</taxon>
        <taxon>Pterygota</taxon>
        <taxon>Neoptera</taxon>
        <taxon>Endopterygota</taxon>
        <taxon>Diptera</taxon>
        <taxon>Nematocera</taxon>
        <taxon>Culicoidea</taxon>
        <taxon>Culicidae</taxon>
        <taxon>Anophelinae</taxon>
        <taxon>Anopheles</taxon>
    </lineage>
</organism>
<dbReference type="EnsemblMetazoa" id="AALB003440-RA">
    <property type="protein sequence ID" value="AALB003440-PA"/>
    <property type="gene ID" value="AALB003440"/>
</dbReference>
<dbReference type="VEuPathDB" id="VectorBase:AALB003440"/>
<reference evidence="2 3" key="1">
    <citation type="journal article" date="2017" name="G3 (Bethesda)">
        <title>The Physical Genome Mapping of Anopheles albimanus Corrected Scaffold Misassemblies and Identified Interarm Rearrangements in Genus Anopheles.</title>
        <authorList>
            <person name="Artemov G.N."/>
            <person name="Peery A.N."/>
            <person name="Jiang X."/>
            <person name="Tu Z."/>
            <person name="Stegniy V.N."/>
            <person name="Sharakhova M.V."/>
            <person name="Sharakhov I.V."/>
        </authorList>
    </citation>
    <scope>NUCLEOTIDE SEQUENCE [LARGE SCALE GENOMIC DNA]</scope>
    <source>
        <strain evidence="2 3">ALBI9_A</strain>
    </source>
</reference>
<feature type="compositionally biased region" description="Basic and acidic residues" evidence="1">
    <location>
        <begin position="1"/>
        <end position="10"/>
    </location>
</feature>
<evidence type="ECO:0000313" key="2">
    <source>
        <dbReference type="EnsemblMetazoa" id="AALB003440-PA"/>
    </source>
</evidence>
<protein>
    <submittedName>
        <fullName evidence="2">Uncharacterized protein</fullName>
    </submittedName>
</protein>
<proteinExistence type="predicted"/>